<proteinExistence type="inferred from homology"/>
<dbReference type="GO" id="GO:0008194">
    <property type="term" value="F:UDP-glycosyltransferase activity"/>
    <property type="evidence" value="ECO:0007669"/>
    <property type="project" value="UniProtKB-ARBA"/>
</dbReference>
<accession>A0A8C6TB74</accession>
<dbReference type="SUPFAM" id="SSF53448">
    <property type="entry name" value="Nucleotide-diphospho-sugar transferases"/>
    <property type="match status" value="1"/>
</dbReference>
<dbReference type="InterPro" id="IPR050748">
    <property type="entry name" value="Glycosyltrans_8_dom-fam"/>
</dbReference>
<comment type="similarity">
    <text evidence="1">Belongs to the glycosyltransferase 8 family.</text>
</comment>
<evidence type="ECO:0000256" key="2">
    <source>
        <dbReference type="ARBA" id="ARBA00022676"/>
    </source>
</evidence>
<dbReference type="Pfam" id="PF01501">
    <property type="entry name" value="Glyco_transf_8"/>
    <property type="match status" value="1"/>
</dbReference>
<evidence type="ECO:0000256" key="1">
    <source>
        <dbReference type="ARBA" id="ARBA00006351"/>
    </source>
</evidence>
<feature type="region of interest" description="Disordered" evidence="4">
    <location>
        <begin position="298"/>
        <end position="322"/>
    </location>
</feature>
<dbReference type="Ensembl" id="ENSNMLT00000021311.1">
    <property type="protein sequence ID" value="ENSNMLP00000018959.1"/>
    <property type="gene ID" value="ENSNMLG00000012384.1"/>
</dbReference>
<organism evidence="5 6">
    <name type="scientific">Neogobius melanostomus</name>
    <name type="common">round goby</name>
    <dbReference type="NCBI Taxonomy" id="47308"/>
    <lineage>
        <taxon>Eukaryota</taxon>
        <taxon>Metazoa</taxon>
        <taxon>Chordata</taxon>
        <taxon>Craniata</taxon>
        <taxon>Vertebrata</taxon>
        <taxon>Euteleostomi</taxon>
        <taxon>Actinopterygii</taxon>
        <taxon>Neopterygii</taxon>
        <taxon>Teleostei</taxon>
        <taxon>Neoteleostei</taxon>
        <taxon>Acanthomorphata</taxon>
        <taxon>Gobiaria</taxon>
        <taxon>Gobiiformes</taxon>
        <taxon>Gobioidei</taxon>
        <taxon>Gobiidae</taxon>
        <taxon>Benthophilinae</taxon>
        <taxon>Neogobiini</taxon>
        <taxon>Neogobius</taxon>
    </lineage>
</organism>
<dbReference type="AlphaFoldDB" id="A0A8C6TB74"/>
<keyword evidence="3" id="KW-0808">Transferase</keyword>
<evidence type="ECO:0000256" key="4">
    <source>
        <dbReference type="SAM" id="MobiDB-lite"/>
    </source>
</evidence>
<dbReference type="PANTHER" id="PTHR13778:SF2">
    <property type="entry name" value="GLYCOSYLTRANSFERASE 8 DOMAIN-CONTAINING PROTEIN 2"/>
    <property type="match status" value="1"/>
</dbReference>
<dbReference type="Gene3D" id="3.90.550.10">
    <property type="entry name" value="Spore Coat Polysaccharide Biosynthesis Protein SpsA, Chain A"/>
    <property type="match status" value="1"/>
</dbReference>
<reference evidence="5" key="2">
    <citation type="submission" date="2025-09" db="UniProtKB">
        <authorList>
            <consortium name="Ensembl"/>
        </authorList>
    </citation>
    <scope>IDENTIFICATION</scope>
</reference>
<dbReference type="PANTHER" id="PTHR13778">
    <property type="entry name" value="GLYCOSYLTRANSFERASE 8 DOMAIN-CONTAINING PROTEIN"/>
    <property type="match status" value="1"/>
</dbReference>
<dbReference type="InterPro" id="IPR029044">
    <property type="entry name" value="Nucleotide-diphossugar_trans"/>
</dbReference>
<evidence type="ECO:0000256" key="3">
    <source>
        <dbReference type="ARBA" id="ARBA00022679"/>
    </source>
</evidence>
<reference evidence="5" key="1">
    <citation type="submission" date="2025-08" db="UniProtKB">
        <authorList>
            <consortium name="Ensembl"/>
        </authorList>
    </citation>
    <scope>IDENTIFICATION</scope>
</reference>
<dbReference type="InterPro" id="IPR002495">
    <property type="entry name" value="Glyco_trans_8"/>
</dbReference>
<keyword evidence="6" id="KW-1185">Reference proteome</keyword>
<dbReference type="Proteomes" id="UP000694523">
    <property type="component" value="Unplaced"/>
</dbReference>
<name>A0A8C6TB74_9GOBI</name>
<feature type="compositionally biased region" description="Basic residues" evidence="4">
    <location>
        <begin position="312"/>
        <end position="322"/>
    </location>
</feature>
<evidence type="ECO:0000313" key="6">
    <source>
        <dbReference type="Proteomes" id="UP000694523"/>
    </source>
</evidence>
<keyword evidence="2" id="KW-0328">Glycosyltransferase</keyword>
<sequence length="322" mass="37279">MRLIVTLCGASVNRLLVVLLLLLLCLLLHSALLRGNSLHRRTVLDVSREDAVIPVLLCASEERLGAAMATVNSIHSNTDAEVFFFIVTLHDAVGLTRQYIEKTKLKHIKYKILEFNPMVLKGKVKPVSARPELLHPLNFVRFYLPLLDINHKRLIYVDDDVIVQGDIRDLFDVKLEPGHAAAFGSDCDLPYSHEIVRSVGMQTTYMGFLDYRKPEVRDLGINPSQQAVTKQLEHWMQENVRYHVAFLFGHAPMLMVFHDKYTRLEPLWHVRHLGFSPDTSYPESYLQGLWERWFIPDPPEGSRWSGPERESRTRRRRRRKHA</sequence>
<dbReference type="GO" id="GO:0005794">
    <property type="term" value="C:Golgi apparatus"/>
    <property type="evidence" value="ECO:0007669"/>
    <property type="project" value="TreeGrafter"/>
</dbReference>
<evidence type="ECO:0000313" key="5">
    <source>
        <dbReference type="Ensembl" id="ENSNMLP00000018959.1"/>
    </source>
</evidence>
<protein>
    <submittedName>
        <fullName evidence="5">Glycosyltransferase 8 domain containing 2</fullName>
    </submittedName>
</protein>